<feature type="region of interest" description="Disordered" evidence="3">
    <location>
        <begin position="118"/>
        <end position="181"/>
    </location>
</feature>
<reference evidence="4" key="1">
    <citation type="journal article" date="2023" name="Mol. Biol. Evol.">
        <title>Third-Generation Sequencing Reveals the Adaptive Role of the Epigenome in Three Deep-Sea Polychaetes.</title>
        <authorList>
            <person name="Perez M."/>
            <person name="Aroh O."/>
            <person name="Sun Y."/>
            <person name="Lan Y."/>
            <person name="Juniper S.K."/>
            <person name="Young C.R."/>
            <person name="Angers B."/>
            <person name="Qian P.Y."/>
        </authorList>
    </citation>
    <scope>NUCLEOTIDE SEQUENCE</scope>
    <source>
        <strain evidence="4">P08H-3</strain>
    </source>
</reference>
<proteinExistence type="predicted"/>
<gene>
    <name evidence="4" type="ORF">LSH36_218g03061</name>
</gene>
<comment type="caution">
    <text evidence="4">The sequence shown here is derived from an EMBL/GenBank/DDBJ whole genome shotgun (WGS) entry which is preliminary data.</text>
</comment>
<keyword evidence="5" id="KW-1185">Reference proteome</keyword>
<dbReference type="PANTHER" id="PTHR23010">
    <property type="entry name" value="MIDNOLIN"/>
    <property type="match status" value="1"/>
</dbReference>
<accession>A0AAD9JPI2</accession>
<dbReference type="Proteomes" id="UP001208570">
    <property type="component" value="Unassembled WGS sequence"/>
</dbReference>
<name>A0AAD9JPI2_9ANNE</name>
<feature type="compositionally biased region" description="Basic and acidic residues" evidence="3">
    <location>
        <begin position="170"/>
        <end position="181"/>
    </location>
</feature>
<organism evidence="4 5">
    <name type="scientific">Paralvinella palmiformis</name>
    <dbReference type="NCBI Taxonomy" id="53620"/>
    <lineage>
        <taxon>Eukaryota</taxon>
        <taxon>Metazoa</taxon>
        <taxon>Spiralia</taxon>
        <taxon>Lophotrochozoa</taxon>
        <taxon>Annelida</taxon>
        <taxon>Polychaeta</taxon>
        <taxon>Sedentaria</taxon>
        <taxon>Canalipalpata</taxon>
        <taxon>Terebellida</taxon>
        <taxon>Terebelliformia</taxon>
        <taxon>Alvinellidae</taxon>
        <taxon>Paralvinella</taxon>
    </lineage>
</organism>
<feature type="compositionally biased region" description="Basic residues" evidence="3">
    <location>
        <begin position="122"/>
        <end position="133"/>
    </location>
</feature>
<dbReference type="AlphaFoldDB" id="A0AAD9JPI2"/>
<protein>
    <submittedName>
        <fullName evidence="4">Uncharacterized protein</fullName>
    </submittedName>
</protein>
<dbReference type="GO" id="GO:0005634">
    <property type="term" value="C:nucleus"/>
    <property type="evidence" value="ECO:0007669"/>
    <property type="project" value="UniProtKB-SubCell"/>
</dbReference>
<evidence type="ECO:0000313" key="5">
    <source>
        <dbReference type="Proteomes" id="UP001208570"/>
    </source>
</evidence>
<comment type="subcellular location">
    <subcellularLocation>
        <location evidence="1">Nucleus</location>
    </subcellularLocation>
</comment>
<keyword evidence="2" id="KW-0539">Nucleus</keyword>
<evidence type="ECO:0000313" key="4">
    <source>
        <dbReference type="EMBL" id="KAK2156238.1"/>
    </source>
</evidence>
<dbReference type="PANTHER" id="PTHR23010:SF1">
    <property type="entry name" value="MIDNOLIN"/>
    <property type="match status" value="1"/>
</dbReference>
<dbReference type="EMBL" id="JAODUP010000218">
    <property type="protein sequence ID" value="KAK2156238.1"/>
    <property type="molecule type" value="Genomic_DNA"/>
</dbReference>
<sequence length="181" mass="20088">MTTLPGLNIPRSLAIEMGWRRAIGEGCGNSDHVSVLALDGHSLVGGRSRPKRSVSTIVHILNDLLGATPPHPRVGPFGNSRSTSYCRNMDTSRINDSSRFDEEKEAIRGKVQHLQMMMEERRRRRQARRHHRAAPYPSPERPDLESSEAPPSGGMPDCASGPTSYPPEASRQRLLQDMDLV</sequence>
<evidence type="ECO:0000256" key="3">
    <source>
        <dbReference type="SAM" id="MobiDB-lite"/>
    </source>
</evidence>
<dbReference type="InterPro" id="IPR039336">
    <property type="entry name" value="Midnolin"/>
</dbReference>
<evidence type="ECO:0000256" key="2">
    <source>
        <dbReference type="ARBA" id="ARBA00023242"/>
    </source>
</evidence>
<evidence type="ECO:0000256" key="1">
    <source>
        <dbReference type="ARBA" id="ARBA00004123"/>
    </source>
</evidence>